<feature type="domain" description="NfeD-like C-terminal" evidence="6">
    <location>
        <begin position="92"/>
        <end position="140"/>
    </location>
</feature>
<dbReference type="RefSeq" id="WP_281760559.1">
    <property type="nucleotide sequence ID" value="NZ_AP026709.1"/>
</dbReference>
<dbReference type="EMBL" id="AP026709">
    <property type="protein sequence ID" value="BDQ38052.1"/>
    <property type="molecule type" value="Genomic_DNA"/>
</dbReference>
<protein>
    <recommendedName>
        <fullName evidence="6">NfeD-like C-terminal domain-containing protein</fullName>
    </recommendedName>
</protein>
<accession>A0ABM8B331</accession>
<evidence type="ECO:0000256" key="5">
    <source>
        <dbReference type="SAM" id="Phobius"/>
    </source>
</evidence>
<dbReference type="Gene3D" id="2.40.50.140">
    <property type="entry name" value="Nucleic acid-binding proteins"/>
    <property type="match status" value="1"/>
</dbReference>
<evidence type="ECO:0000313" key="7">
    <source>
        <dbReference type="EMBL" id="BDQ38052.1"/>
    </source>
</evidence>
<proteinExistence type="predicted"/>
<keyword evidence="2 5" id="KW-0812">Transmembrane</keyword>
<evidence type="ECO:0000259" key="6">
    <source>
        <dbReference type="Pfam" id="PF01957"/>
    </source>
</evidence>
<evidence type="ECO:0000313" key="8">
    <source>
        <dbReference type="Proteomes" id="UP001317742"/>
    </source>
</evidence>
<evidence type="ECO:0000256" key="1">
    <source>
        <dbReference type="ARBA" id="ARBA00004141"/>
    </source>
</evidence>
<name>A0ABM8B331_9BACT</name>
<organism evidence="7 8">
    <name type="scientific">Pseudodesulfovibrio nedwellii</name>
    <dbReference type="NCBI Taxonomy" id="2973072"/>
    <lineage>
        <taxon>Bacteria</taxon>
        <taxon>Pseudomonadati</taxon>
        <taxon>Thermodesulfobacteriota</taxon>
        <taxon>Desulfovibrionia</taxon>
        <taxon>Desulfovibrionales</taxon>
        <taxon>Desulfovibrionaceae</taxon>
    </lineage>
</organism>
<keyword evidence="4 5" id="KW-0472">Membrane</keyword>
<dbReference type="PANTHER" id="PTHR33507:SF3">
    <property type="entry name" value="INNER MEMBRANE PROTEIN YBBJ"/>
    <property type="match status" value="1"/>
</dbReference>
<reference evidence="7 8" key="1">
    <citation type="submission" date="2022-08" db="EMBL/GenBank/DDBJ databases">
        <title>Genome Sequence of the sulphate-reducing bacterium, Pseudodesulfovibrio sp. SYK.</title>
        <authorList>
            <person name="Kondo R."/>
            <person name="Kataoka T."/>
        </authorList>
    </citation>
    <scope>NUCLEOTIDE SEQUENCE [LARGE SCALE GENOMIC DNA]</scope>
    <source>
        <strain evidence="7 8">SYK</strain>
    </source>
</reference>
<evidence type="ECO:0000256" key="2">
    <source>
        <dbReference type="ARBA" id="ARBA00022692"/>
    </source>
</evidence>
<evidence type="ECO:0000256" key="4">
    <source>
        <dbReference type="ARBA" id="ARBA00023136"/>
    </source>
</evidence>
<keyword evidence="8" id="KW-1185">Reference proteome</keyword>
<dbReference type="PANTHER" id="PTHR33507">
    <property type="entry name" value="INNER MEMBRANE PROTEIN YBBJ"/>
    <property type="match status" value="1"/>
</dbReference>
<gene>
    <name evidence="7" type="ORF">SYK_24120</name>
</gene>
<dbReference type="Pfam" id="PF01957">
    <property type="entry name" value="NfeD"/>
    <property type="match status" value="1"/>
</dbReference>
<dbReference type="InterPro" id="IPR052165">
    <property type="entry name" value="Membrane_assoc_protease"/>
</dbReference>
<sequence length="153" mass="16731">MEYFNSMENILWLIWLGVGVAFLVAEFVMPAFIVIFFGVGAIIAGVTAFFGFSLQMQIIVFGASSLALLLLLRKTMADTFAGGSSSDEEDADTAIGARCEVVEAIHPPQAGRVKYLGSFWSARCDDPVDVGVMVRISHRDEKDPNAFIVEMEK</sequence>
<comment type="subcellular location">
    <subcellularLocation>
        <location evidence="1">Membrane</location>
        <topology evidence="1">Multi-pass membrane protein</topology>
    </subcellularLocation>
</comment>
<feature type="transmembrane region" description="Helical" evidence="5">
    <location>
        <begin position="12"/>
        <end position="43"/>
    </location>
</feature>
<keyword evidence="3 5" id="KW-1133">Transmembrane helix</keyword>
<dbReference type="InterPro" id="IPR012340">
    <property type="entry name" value="NA-bd_OB-fold"/>
</dbReference>
<evidence type="ECO:0000256" key="3">
    <source>
        <dbReference type="ARBA" id="ARBA00022989"/>
    </source>
</evidence>
<dbReference type="InterPro" id="IPR002810">
    <property type="entry name" value="NfeD-like_C"/>
</dbReference>
<feature type="transmembrane region" description="Helical" evidence="5">
    <location>
        <begin position="49"/>
        <end position="72"/>
    </location>
</feature>
<dbReference type="Proteomes" id="UP001317742">
    <property type="component" value="Chromosome"/>
</dbReference>